<keyword evidence="1" id="KW-0229">DNA integration</keyword>
<name>A0A432WAY9_9GAMM</name>
<dbReference type="EMBL" id="PIPM01000016">
    <property type="protein sequence ID" value="RUO28171.1"/>
    <property type="molecule type" value="Genomic_DNA"/>
</dbReference>
<accession>A0A432WAY9</accession>
<dbReference type="OrthoDB" id="9795573at2"/>
<dbReference type="InterPro" id="IPR002104">
    <property type="entry name" value="Integrase_catalytic"/>
</dbReference>
<dbReference type="InterPro" id="IPR011010">
    <property type="entry name" value="DNA_brk_join_enz"/>
</dbReference>
<dbReference type="PANTHER" id="PTHR30349">
    <property type="entry name" value="PHAGE INTEGRASE-RELATED"/>
    <property type="match status" value="1"/>
</dbReference>
<sequence>MASYFIEPRKRANGGISYRCSVRVKKDRRIIHQESKTFRNDKMANAWGTKRVAYINEFGIPGESSARVITIGELIDLYIAEPRIWDGTGRTKRYVIQLLRDCDISMVRTDALSAQHLITHCKNRGEAGAKPTTVYHDISYLRAVMKLGGPVFGVKCNVDVIAEAMPVLVKMRLVGRSQRRTRRPTQLELDKLREGLAKRQSHRAAHIPFVDILDFSILTCMRIGEVCALRWDDLDKERRLITVRNRKDPRKKEGNHMFVPLLGGSMAIIEKQPVKGDLIFPVCPRSVSAGFQRVRNELGIKDLRYHDLRREGATRLFEMGYHIEEVIQVTGHRNFNMLWNVYQQINPGSLRDLAKE</sequence>
<gene>
    <name evidence="4" type="ORF">CWE11_10705</name>
</gene>
<protein>
    <submittedName>
        <fullName evidence="4">Site-specific integrase</fullName>
    </submittedName>
</protein>
<evidence type="ECO:0000256" key="2">
    <source>
        <dbReference type="ARBA" id="ARBA00023172"/>
    </source>
</evidence>
<dbReference type="Gene3D" id="1.10.443.10">
    <property type="entry name" value="Intergrase catalytic core"/>
    <property type="match status" value="1"/>
</dbReference>
<reference evidence="4 5" key="1">
    <citation type="journal article" date="2011" name="Front. Microbiol.">
        <title>Genomic signatures of strain selection and enhancement in Bacillus atrophaeus var. globigii, a historical biowarfare simulant.</title>
        <authorList>
            <person name="Gibbons H.S."/>
            <person name="Broomall S.M."/>
            <person name="McNew L.A."/>
            <person name="Daligault H."/>
            <person name="Chapman C."/>
            <person name="Bruce D."/>
            <person name="Karavis M."/>
            <person name="Krepps M."/>
            <person name="McGregor P.A."/>
            <person name="Hong C."/>
            <person name="Park K.H."/>
            <person name="Akmal A."/>
            <person name="Feldman A."/>
            <person name="Lin J.S."/>
            <person name="Chang W.E."/>
            <person name="Higgs B.W."/>
            <person name="Demirev P."/>
            <person name="Lindquist J."/>
            <person name="Liem A."/>
            <person name="Fochler E."/>
            <person name="Read T.D."/>
            <person name="Tapia R."/>
            <person name="Johnson S."/>
            <person name="Bishop-Lilly K.A."/>
            <person name="Detter C."/>
            <person name="Han C."/>
            <person name="Sozhamannan S."/>
            <person name="Rosenzweig C.N."/>
            <person name="Skowronski E.W."/>
        </authorList>
    </citation>
    <scope>NUCLEOTIDE SEQUENCE [LARGE SCALE GENOMIC DNA]</scope>
    <source>
        <strain evidence="4 5">GYP-17</strain>
    </source>
</reference>
<dbReference type="SUPFAM" id="SSF56349">
    <property type="entry name" value="DNA breaking-rejoining enzymes"/>
    <property type="match status" value="1"/>
</dbReference>
<evidence type="ECO:0000256" key="1">
    <source>
        <dbReference type="ARBA" id="ARBA00022908"/>
    </source>
</evidence>
<dbReference type="PANTHER" id="PTHR30349:SF94">
    <property type="entry name" value="INTEGRASE_RECOMBINASE HI_1414-RELATED"/>
    <property type="match status" value="1"/>
</dbReference>
<dbReference type="InterPro" id="IPR013762">
    <property type="entry name" value="Integrase-like_cat_sf"/>
</dbReference>
<dbReference type="InterPro" id="IPR050090">
    <property type="entry name" value="Tyrosine_recombinase_XerCD"/>
</dbReference>
<dbReference type="RefSeq" id="WP_126777620.1">
    <property type="nucleotide sequence ID" value="NZ_PIPM01000016.1"/>
</dbReference>
<evidence type="ECO:0000313" key="4">
    <source>
        <dbReference type="EMBL" id="RUO28171.1"/>
    </source>
</evidence>
<comment type="caution">
    <text evidence="4">The sequence shown here is derived from an EMBL/GenBank/DDBJ whole genome shotgun (WGS) entry which is preliminary data.</text>
</comment>
<keyword evidence="2" id="KW-0233">DNA recombination</keyword>
<feature type="domain" description="Tyr recombinase" evidence="3">
    <location>
        <begin position="179"/>
        <end position="355"/>
    </location>
</feature>
<proteinExistence type="predicted"/>
<dbReference type="GO" id="GO:0003677">
    <property type="term" value="F:DNA binding"/>
    <property type="evidence" value="ECO:0007669"/>
    <property type="project" value="InterPro"/>
</dbReference>
<dbReference type="GO" id="GO:0006310">
    <property type="term" value="P:DNA recombination"/>
    <property type="evidence" value="ECO:0007669"/>
    <property type="project" value="UniProtKB-KW"/>
</dbReference>
<keyword evidence="5" id="KW-1185">Reference proteome</keyword>
<dbReference type="Pfam" id="PF00589">
    <property type="entry name" value="Phage_integrase"/>
    <property type="match status" value="1"/>
</dbReference>
<dbReference type="GO" id="GO:0015074">
    <property type="term" value="P:DNA integration"/>
    <property type="evidence" value="ECO:0007669"/>
    <property type="project" value="UniProtKB-KW"/>
</dbReference>
<dbReference type="Proteomes" id="UP000288405">
    <property type="component" value="Unassembled WGS sequence"/>
</dbReference>
<evidence type="ECO:0000259" key="3">
    <source>
        <dbReference type="PROSITE" id="PS51898"/>
    </source>
</evidence>
<organism evidence="4 5">
    <name type="scientific">Aliidiomarina sanyensis</name>
    <dbReference type="NCBI Taxonomy" id="1249555"/>
    <lineage>
        <taxon>Bacteria</taxon>
        <taxon>Pseudomonadati</taxon>
        <taxon>Pseudomonadota</taxon>
        <taxon>Gammaproteobacteria</taxon>
        <taxon>Alteromonadales</taxon>
        <taxon>Idiomarinaceae</taxon>
        <taxon>Aliidiomarina</taxon>
    </lineage>
</organism>
<dbReference type="CDD" id="cd00796">
    <property type="entry name" value="INT_Rci_Hp1_C"/>
    <property type="match status" value="1"/>
</dbReference>
<dbReference type="AlphaFoldDB" id="A0A432WAY9"/>
<evidence type="ECO:0000313" key="5">
    <source>
        <dbReference type="Proteomes" id="UP000288405"/>
    </source>
</evidence>
<dbReference type="PROSITE" id="PS51898">
    <property type="entry name" value="TYR_RECOMBINASE"/>
    <property type="match status" value="1"/>
</dbReference>